<dbReference type="Proteomes" id="UP000663508">
    <property type="component" value="Chromosome"/>
</dbReference>
<proteinExistence type="predicted"/>
<name>A0A8H8WRT3_9HYPH</name>
<feature type="transmembrane region" description="Helical" evidence="1">
    <location>
        <begin position="93"/>
        <end position="112"/>
    </location>
</feature>
<dbReference type="EMBL" id="AP024145">
    <property type="protein sequence ID" value="BCM83216.1"/>
    <property type="molecule type" value="Genomic_DNA"/>
</dbReference>
<reference evidence="3" key="1">
    <citation type="submission" date="2020-11" db="EMBL/GenBank/DDBJ databases">
        <title>Complete genome sequence of a novel pathogenic Methylobacterium strain isolated from rice in Vietnam.</title>
        <authorList>
            <person name="Lai K."/>
            <person name="Okazaki S."/>
            <person name="Higashi K."/>
            <person name="Mori H."/>
            <person name="Toyoda A."/>
            <person name="Kurokawa K."/>
        </authorList>
    </citation>
    <scope>NUCLEOTIDE SEQUENCE</scope>
    <source>
        <strain evidence="3">VL1</strain>
    </source>
</reference>
<dbReference type="InterPro" id="IPR025375">
    <property type="entry name" value="DUF4365"/>
</dbReference>
<dbReference type="AlphaFoldDB" id="A0A8H8WRT3"/>
<dbReference type="Pfam" id="PF14280">
    <property type="entry name" value="DUF4365"/>
    <property type="match status" value="1"/>
</dbReference>
<feature type="domain" description="DUF4365" evidence="2">
    <location>
        <begin position="18"/>
        <end position="143"/>
    </location>
</feature>
<sequence length="162" mass="18237">MADRKIRTREHVIAAMSLHHVGYIVAKAGYVLDVPAADYGIDGLITTFDADGSIESGYISLQLKATDHLTVRRDGCIAVRIDLRDIDFWLADFFPVIIVIFDACMEIGYYLVVQDYFKAHPLTAAQRRRATLTVQIDPEAIVSDSVVWSWRDLKTGHRKARA</sequence>
<keyword evidence="1" id="KW-0472">Membrane</keyword>
<protein>
    <recommendedName>
        <fullName evidence="2">DUF4365 domain-containing protein</fullName>
    </recommendedName>
</protein>
<keyword evidence="1" id="KW-0812">Transmembrane</keyword>
<evidence type="ECO:0000259" key="2">
    <source>
        <dbReference type="Pfam" id="PF14280"/>
    </source>
</evidence>
<evidence type="ECO:0000313" key="3">
    <source>
        <dbReference type="EMBL" id="BCM83216.1"/>
    </source>
</evidence>
<accession>A0A8H8WRT3</accession>
<keyword evidence="1" id="KW-1133">Transmembrane helix</keyword>
<dbReference type="RefSeq" id="WP_207182281.1">
    <property type="nucleotide sequence ID" value="NZ_AP024145.1"/>
</dbReference>
<dbReference type="KEGG" id="mind:mvi_16770"/>
<gene>
    <name evidence="3" type="ORF">mvi_16770</name>
</gene>
<feature type="transmembrane region" description="Helical" evidence="1">
    <location>
        <begin position="12"/>
        <end position="32"/>
    </location>
</feature>
<evidence type="ECO:0000313" key="4">
    <source>
        <dbReference type="Proteomes" id="UP000663508"/>
    </source>
</evidence>
<evidence type="ECO:0000256" key="1">
    <source>
        <dbReference type="SAM" id="Phobius"/>
    </source>
</evidence>
<organism evidence="3 4">
    <name type="scientific">Methylobacterium indicum</name>
    <dbReference type="NCBI Taxonomy" id="1775910"/>
    <lineage>
        <taxon>Bacteria</taxon>
        <taxon>Pseudomonadati</taxon>
        <taxon>Pseudomonadota</taxon>
        <taxon>Alphaproteobacteria</taxon>
        <taxon>Hyphomicrobiales</taxon>
        <taxon>Methylobacteriaceae</taxon>
        <taxon>Methylobacterium</taxon>
    </lineage>
</organism>